<evidence type="ECO:0000256" key="5">
    <source>
        <dbReference type="ARBA" id="ARBA00022771"/>
    </source>
</evidence>
<evidence type="ECO:0000256" key="4">
    <source>
        <dbReference type="ARBA" id="ARBA00022723"/>
    </source>
</evidence>
<evidence type="ECO:0000259" key="14">
    <source>
        <dbReference type="PROSITE" id="PS51805"/>
    </source>
</evidence>
<dbReference type="PANTHER" id="PTHR13793">
    <property type="entry name" value="PHD FINGER PROTEINS"/>
    <property type="match status" value="1"/>
</dbReference>
<dbReference type="GO" id="GO:0008168">
    <property type="term" value="F:methyltransferase activity"/>
    <property type="evidence" value="ECO:0007669"/>
    <property type="project" value="UniProtKB-KW"/>
</dbReference>
<dbReference type="InterPro" id="IPR050701">
    <property type="entry name" value="Histone_Mod_Regulator"/>
</dbReference>
<keyword evidence="5 9" id="KW-0863">Zinc-finger</keyword>
<feature type="domain" description="SET" evidence="11">
    <location>
        <begin position="683"/>
        <end position="790"/>
    </location>
</feature>
<keyword evidence="3" id="KW-0949">S-adenosyl-L-methionine</keyword>
<dbReference type="PROSITE" id="PS50812">
    <property type="entry name" value="PWWP"/>
    <property type="match status" value="1"/>
</dbReference>
<dbReference type="PROSITE" id="PS50016">
    <property type="entry name" value="ZF_PHD_2"/>
    <property type="match status" value="1"/>
</dbReference>
<keyword evidence="4" id="KW-0479">Metal-binding</keyword>
<dbReference type="InterPro" id="IPR034732">
    <property type="entry name" value="EPHD"/>
</dbReference>
<dbReference type="GO" id="GO:0048188">
    <property type="term" value="C:Set1C/COMPASS complex"/>
    <property type="evidence" value="ECO:0007669"/>
    <property type="project" value="UniProtKB-ARBA"/>
</dbReference>
<keyword evidence="6" id="KW-0862">Zinc</keyword>
<dbReference type="InterPro" id="IPR019787">
    <property type="entry name" value="Znf_PHD-finger"/>
</dbReference>
<dbReference type="InterPro" id="IPR001214">
    <property type="entry name" value="SET_dom"/>
</dbReference>
<keyword evidence="8" id="KW-0539">Nucleus</keyword>
<dbReference type="Pfam" id="PF13832">
    <property type="entry name" value="zf-HC5HC2H_2"/>
    <property type="match status" value="1"/>
</dbReference>
<feature type="domain" description="Post-SET" evidence="13">
    <location>
        <begin position="799"/>
        <end position="815"/>
    </location>
</feature>
<dbReference type="EMBL" id="BJWL01000014">
    <property type="protein sequence ID" value="GFZ01003.1"/>
    <property type="molecule type" value="Genomic_DNA"/>
</dbReference>
<dbReference type="InterPro" id="IPR011011">
    <property type="entry name" value="Znf_FYVE_PHD"/>
</dbReference>
<dbReference type="Pfam" id="PF00855">
    <property type="entry name" value="PWWP"/>
    <property type="match status" value="1"/>
</dbReference>
<accession>A0A7J0FQK2</accession>
<dbReference type="Gene3D" id="2.170.270.10">
    <property type="entry name" value="SET domain"/>
    <property type="match status" value="1"/>
</dbReference>
<evidence type="ECO:0000256" key="8">
    <source>
        <dbReference type="ARBA" id="ARBA00023242"/>
    </source>
</evidence>
<evidence type="ECO:0000256" key="7">
    <source>
        <dbReference type="ARBA" id="ARBA00022853"/>
    </source>
</evidence>
<dbReference type="Pfam" id="PF00628">
    <property type="entry name" value="PHD"/>
    <property type="match status" value="1"/>
</dbReference>
<keyword evidence="1" id="KW-0489">Methyltransferase</keyword>
<evidence type="ECO:0000313" key="16">
    <source>
        <dbReference type="Proteomes" id="UP000585474"/>
    </source>
</evidence>
<name>A0A7J0FQK2_9ERIC</name>
<sequence length="815" mass="92303">MIYKKTMKIETPNLQRCKVEDIESEEEAEEACSVNPKRQKTKGFYSVPVSGFDGIHGDEGYGGVIESSYFAIEVESVMNDHSGRIQSSDGCRPRLRSSRGRVQVLPSRLNNSIIDSWKRDSSTINDNCKSCFDDDGTLMLSKKGFKRESSVRDGQLSIKQHSFNQFSAKVKEGEIGCNGFKDLVWAKSGKKYPAWPAIVIDPLWEAPETVLKACVPGTICVMYYGFSKNGKQRDYAWVKDGMIFPFLEYMDRFRGQTQLYGSKPRDFQMAIEEAFLAENGYSETVVGTNQETYPATSHTEIQEAIGSKEDQECYSISRARRLETSYRIVTSDVTRELKSLLLTTDEDVYDKKGARPCDSCNLIMPCKRTKKKKGLTCEVRYLCEHCAKLWKFKQYCGICKKIWHHSDGGNWVCCDGCNVWVHAECAKFSSKLFKDLEDIDYYCPECKGMSSCELSVAEKWQSNVRSEEISGQTVLPDKVTVVCTGMEGIYFPSLHLVECKCGSCGTKKQTLGEWERHTGSRAKKWRVSNGCPSRVLWSKQCSGFYIMGGALKPTDVDTLWVHVTCAWFRPEVAFLDVENMEPAVGLLRIPSNSFVKACVICKQIHGSCTQCCKCDTYFHAMVPNPDNVLVIQTPAAVFSTRSLLQSQKQEHYFRGSRLVSSERAELPDISTGESKDFEPLSAARCCIFRSSRNKNTGAEPIIHRLMGPRHHSLEAIDCLNSHDVLEYRGEKVRRSIADLREARYRLEGKDCYCRPNCYARIMSMGEEVSRIVLIAKTDVAAGDELTYDYLFDTDECEESKVPCRCRAPNCRKFMN</sequence>
<dbReference type="SUPFAM" id="SSF82199">
    <property type="entry name" value="SET domain"/>
    <property type="match status" value="1"/>
</dbReference>
<feature type="domain" description="PHD-type" evidence="10">
    <location>
        <begin position="393"/>
        <end position="449"/>
    </location>
</feature>
<feature type="domain" description="PHD-type" evidence="14">
    <location>
        <begin position="525"/>
        <end position="650"/>
    </location>
</feature>
<dbReference type="InterPro" id="IPR003616">
    <property type="entry name" value="Post-SET_dom"/>
</dbReference>
<reference evidence="15 16" key="1">
    <citation type="submission" date="2019-07" db="EMBL/GenBank/DDBJ databases">
        <title>De Novo Assembly of kiwifruit Actinidia rufa.</title>
        <authorList>
            <person name="Sugita-Konishi S."/>
            <person name="Sato K."/>
            <person name="Mori E."/>
            <person name="Abe Y."/>
            <person name="Kisaki G."/>
            <person name="Hamano K."/>
            <person name="Suezawa K."/>
            <person name="Otani M."/>
            <person name="Fukuda T."/>
            <person name="Manabe T."/>
            <person name="Gomi K."/>
            <person name="Tabuchi M."/>
            <person name="Akimitsu K."/>
            <person name="Kataoka I."/>
        </authorList>
    </citation>
    <scope>NUCLEOTIDE SEQUENCE [LARGE SCALE GENOMIC DNA]</scope>
    <source>
        <strain evidence="16">cv. Fuchu</strain>
    </source>
</reference>
<evidence type="ECO:0000313" key="15">
    <source>
        <dbReference type="EMBL" id="GFZ01003.1"/>
    </source>
</evidence>
<dbReference type="Gene3D" id="3.30.40.10">
    <property type="entry name" value="Zinc/RING finger domain, C3HC4 (zinc finger)"/>
    <property type="match status" value="2"/>
</dbReference>
<dbReference type="SMART" id="SM00508">
    <property type="entry name" value="PostSET"/>
    <property type="match status" value="2"/>
</dbReference>
<keyword evidence="2" id="KW-0808">Transferase</keyword>
<dbReference type="InterPro" id="IPR000313">
    <property type="entry name" value="PWWP_dom"/>
</dbReference>
<dbReference type="InterPro" id="IPR046341">
    <property type="entry name" value="SET_dom_sf"/>
</dbReference>
<evidence type="ECO:0000256" key="1">
    <source>
        <dbReference type="ARBA" id="ARBA00022603"/>
    </source>
</evidence>
<dbReference type="Proteomes" id="UP000585474">
    <property type="component" value="Unassembled WGS sequence"/>
</dbReference>
<dbReference type="CDD" id="cd15517">
    <property type="entry name" value="PHD_TCF19_like"/>
    <property type="match status" value="1"/>
</dbReference>
<evidence type="ECO:0000259" key="10">
    <source>
        <dbReference type="PROSITE" id="PS50016"/>
    </source>
</evidence>
<evidence type="ECO:0000256" key="2">
    <source>
        <dbReference type="ARBA" id="ARBA00022679"/>
    </source>
</evidence>
<dbReference type="GO" id="GO:0006357">
    <property type="term" value="P:regulation of transcription by RNA polymerase II"/>
    <property type="evidence" value="ECO:0007669"/>
    <property type="project" value="TreeGrafter"/>
</dbReference>
<dbReference type="InterPro" id="IPR001965">
    <property type="entry name" value="Znf_PHD"/>
</dbReference>
<dbReference type="SUPFAM" id="SSF63748">
    <property type="entry name" value="Tudor/PWWP/MBT"/>
    <property type="match status" value="1"/>
</dbReference>
<dbReference type="OrthoDB" id="308383at2759"/>
<dbReference type="GO" id="GO:0008270">
    <property type="term" value="F:zinc ion binding"/>
    <property type="evidence" value="ECO:0007669"/>
    <property type="project" value="UniProtKB-KW"/>
</dbReference>
<dbReference type="InterPro" id="IPR013083">
    <property type="entry name" value="Znf_RING/FYVE/PHD"/>
</dbReference>
<keyword evidence="7" id="KW-0156">Chromatin regulator</keyword>
<dbReference type="Pfam" id="PF00856">
    <property type="entry name" value="SET"/>
    <property type="match status" value="1"/>
</dbReference>
<dbReference type="PROSITE" id="PS51805">
    <property type="entry name" value="EPHD"/>
    <property type="match status" value="1"/>
</dbReference>
<organism evidence="15 16">
    <name type="scientific">Actinidia rufa</name>
    <dbReference type="NCBI Taxonomy" id="165716"/>
    <lineage>
        <taxon>Eukaryota</taxon>
        <taxon>Viridiplantae</taxon>
        <taxon>Streptophyta</taxon>
        <taxon>Embryophyta</taxon>
        <taxon>Tracheophyta</taxon>
        <taxon>Spermatophyta</taxon>
        <taxon>Magnoliopsida</taxon>
        <taxon>eudicotyledons</taxon>
        <taxon>Gunneridae</taxon>
        <taxon>Pentapetalae</taxon>
        <taxon>asterids</taxon>
        <taxon>Ericales</taxon>
        <taxon>Actinidiaceae</taxon>
        <taxon>Actinidia</taxon>
    </lineage>
</organism>
<dbReference type="SMART" id="SM00249">
    <property type="entry name" value="PHD"/>
    <property type="match status" value="2"/>
</dbReference>
<dbReference type="GO" id="GO:0006325">
    <property type="term" value="P:chromatin organization"/>
    <property type="evidence" value="ECO:0007669"/>
    <property type="project" value="UniProtKB-KW"/>
</dbReference>
<protein>
    <submittedName>
        <fullName evidence="15">SET domain protein 14</fullName>
    </submittedName>
</protein>
<evidence type="ECO:0000259" key="11">
    <source>
        <dbReference type="PROSITE" id="PS50280"/>
    </source>
</evidence>
<evidence type="ECO:0000256" key="3">
    <source>
        <dbReference type="ARBA" id="ARBA00022691"/>
    </source>
</evidence>
<proteinExistence type="predicted"/>
<evidence type="ECO:0000256" key="6">
    <source>
        <dbReference type="ARBA" id="ARBA00022833"/>
    </source>
</evidence>
<dbReference type="PROSITE" id="PS50280">
    <property type="entry name" value="SET"/>
    <property type="match status" value="1"/>
</dbReference>
<evidence type="ECO:0000259" key="13">
    <source>
        <dbReference type="PROSITE" id="PS50868"/>
    </source>
</evidence>
<dbReference type="CDD" id="cd20143">
    <property type="entry name" value="PWWP_AtATX3-like"/>
    <property type="match status" value="1"/>
</dbReference>
<dbReference type="PANTHER" id="PTHR13793:SF92">
    <property type="entry name" value="HISTONE-LYSINE N-METHYLTRANSFERASE ATX3"/>
    <property type="match status" value="1"/>
</dbReference>
<dbReference type="AlphaFoldDB" id="A0A7J0FQK2"/>
<dbReference type="PROSITE" id="PS50868">
    <property type="entry name" value="POST_SET"/>
    <property type="match status" value="1"/>
</dbReference>
<dbReference type="SUPFAM" id="SSF57903">
    <property type="entry name" value="FYVE/PHD zinc finger"/>
    <property type="match status" value="1"/>
</dbReference>
<gene>
    <name evidence="15" type="ORF">Acr_14g0006380</name>
</gene>
<comment type="caution">
    <text evidence="15">The sequence shown here is derived from an EMBL/GenBank/DDBJ whole genome shotgun (WGS) entry which is preliminary data.</text>
</comment>
<evidence type="ECO:0000259" key="12">
    <source>
        <dbReference type="PROSITE" id="PS50812"/>
    </source>
</evidence>
<dbReference type="Gene3D" id="2.30.30.140">
    <property type="match status" value="1"/>
</dbReference>
<feature type="domain" description="PWWP" evidence="12">
    <location>
        <begin position="180"/>
        <end position="249"/>
    </location>
</feature>
<keyword evidence="16" id="KW-1185">Reference proteome</keyword>
<dbReference type="GO" id="GO:0032259">
    <property type="term" value="P:methylation"/>
    <property type="evidence" value="ECO:0007669"/>
    <property type="project" value="UniProtKB-KW"/>
</dbReference>
<evidence type="ECO:0000256" key="9">
    <source>
        <dbReference type="PROSITE-ProRule" id="PRU00146"/>
    </source>
</evidence>